<evidence type="ECO:0000313" key="1">
    <source>
        <dbReference type="EMBL" id="NKW09960.1"/>
    </source>
</evidence>
<reference evidence="1 2" key="1">
    <citation type="submission" date="2020-04" db="EMBL/GenBank/DDBJ databases">
        <title>Whole genome sequencing of clinical and environmental type strains of Ochrobactrum.</title>
        <authorList>
            <person name="Dharne M."/>
        </authorList>
    </citation>
    <scope>NUCLEOTIDE SEQUENCE [LARGE SCALE GENOMIC DNA]</scope>
    <source>
        <strain evidence="1 2">DSM 13340</strain>
    </source>
</reference>
<sequence length="93" mass="10521">MQAMPFWHGLATELQHKGQGKPAFCEAIRLRSPQLCDKWKRKFIMANFKVLKGNALGKAIEGRGEAIATFTEKSTSLPIRLSLIWKNTTMQSM</sequence>
<dbReference type="Proteomes" id="UP000558475">
    <property type="component" value="Unassembled WGS sequence"/>
</dbReference>
<name>A0A7X6JCX4_9HYPH</name>
<evidence type="ECO:0000313" key="2">
    <source>
        <dbReference type="Proteomes" id="UP000558475"/>
    </source>
</evidence>
<comment type="caution">
    <text evidence="1">The sequence shown here is derived from an EMBL/GenBank/DDBJ whole genome shotgun (WGS) entry which is preliminary data.</text>
</comment>
<dbReference type="AlphaFoldDB" id="A0A7X6JCX4"/>
<proteinExistence type="predicted"/>
<organism evidence="1 2">
    <name type="scientific">Brucella tritici</name>
    <dbReference type="NCBI Taxonomy" id="94626"/>
    <lineage>
        <taxon>Bacteria</taxon>
        <taxon>Pseudomonadati</taxon>
        <taxon>Pseudomonadota</taxon>
        <taxon>Alphaproteobacteria</taxon>
        <taxon>Hyphomicrobiales</taxon>
        <taxon>Brucellaceae</taxon>
        <taxon>Brucella/Ochrobactrum group</taxon>
        <taxon>Brucella</taxon>
    </lineage>
</organism>
<dbReference type="EMBL" id="JAAXZB010000001">
    <property type="protein sequence ID" value="NKW09960.1"/>
    <property type="molecule type" value="Genomic_DNA"/>
</dbReference>
<protein>
    <submittedName>
        <fullName evidence="1">Uncharacterized protein</fullName>
    </submittedName>
</protein>
<accession>A0A7X6JCX4</accession>
<gene>
    <name evidence="1" type="ORF">HGG76_11665</name>
</gene>